<accession>W6JSZ9</accession>
<sequence length="231" mass="24264">MAWQTVGVDFARLVRARRMTRRFRADAAVPESVVADLLELAGRAPSAGFSQGWEYVVLRSPAERETFWATAGPDQPDSRTGWLAGVRRAPVLVLVLADEDAYRRGCGGADKGGIPPAEQDWPVPYWLTDTAMGALIVLLGATEAGLGSLFFGVPGPRHAAVKDAFGVPAGLDLIGVIALGEEERRVGGSASTRPRRPVSDYVHWGGFGVAPAGPEAGLSENAGQTGSAAES</sequence>
<dbReference type="Proteomes" id="UP000035763">
    <property type="component" value="Unassembled WGS sequence"/>
</dbReference>
<evidence type="ECO:0000256" key="1">
    <source>
        <dbReference type="ARBA" id="ARBA00022630"/>
    </source>
</evidence>
<evidence type="ECO:0000256" key="2">
    <source>
        <dbReference type="ARBA" id="ARBA00022643"/>
    </source>
</evidence>
<evidence type="ECO:0000313" key="7">
    <source>
        <dbReference type="Proteomes" id="UP000035763"/>
    </source>
</evidence>
<keyword evidence="3" id="KW-0560">Oxidoreductase</keyword>
<feature type="region of interest" description="Disordered" evidence="4">
    <location>
        <begin position="212"/>
        <end position="231"/>
    </location>
</feature>
<comment type="caution">
    <text evidence="6">The sequence shown here is derived from an EMBL/GenBank/DDBJ whole genome shotgun (WGS) entry which is preliminary data.</text>
</comment>
<protein>
    <recommendedName>
        <fullName evidence="5">Nitroreductase domain-containing protein</fullName>
    </recommendedName>
</protein>
<feature type="compositionally biased region" description="Polar residues" evidence="4">
    <location>
        <begin position="221"/>
        <end position="231"/>
    </location>
</feature>
<dbReference type="PANTHER" id="PTHR23026">
    <property type="entry name" value="NADPH NITROREDUCTASE"/>
    <property type="match status" value="1"/>
</dbReference>
<dbReference type="Pfam" id="PF00881">
    <property type="entry name" value="Nitroreductase"/>
    <property type="match status" value="1"/>
</dbReference>
<dbReference type="GO" id="GO:0016491">
    <property type="term" value="F:oxidoreductase activity"/>
    <property type="evidence" value="ECO:0007669"/>
    <property type="project" value="UniProtKB-KW"/>
</dbReference>
<dbReference type="InterPro" id="IPR029479">
    <property type="entry name" value="Nitroreductase"/>
</dbReference>
<reference evidence="6 7" key="1">
    <citation type="journal article" date="2013" name="ISME J.">
        <title>A metabolic model for members of the genus Tetrasphaera involved in enhanced biological phosphorus removal.</title>
        <authorList>
            <person name="Kristiansen R."/>
            <person name="Nguyen H.T.T."/>
            <person name="Saunders A.M."/>
            <person name="Nielsen J.L."/>
            <person name="Wimmer R."/>
            <person name="Le V.Q."/>
            <person name="McIlroy S.J."/>
            <person name="Petrovski S."/>
            <person name="Seviour R.J."/>
            <person name="Calteau A."/>
            <person name="Nielsen K.L."/>
            <person name="Nielsen P.H."/>
        </authorList>
    </citation>
    <scope>NUCLEOTIDE SEQUENCE [LARGE SCALE GENOMIC DNA]</scope>
    <source>
        <strain evidence="6 7">Ben110</strain>
    </source>
</reference>
<dbReference type="SUPFAM" id="SSF55469">
    <property type="entry name" value="FMN-dependent nitroreductase-like"/>
    <property type="match status" value="1"/>
</dbReference>
<feature type="domain" description="Nitroreductase" evidence="5">
    <location>
        <begin position="14"/>
        <end position="180"/>
    </location>
</feature>
<evidence type="ECO:0000256" key="4">
    <source>
        <dbReference type="SAM" id="MobiDB-lite"/>
    </source>
</evidence>
<gene>
    <name evidence="6" type="ORF">BN11_1130002</name>
</gene>
<organism evidence="6 7">
    <name type="scientific">Nostocoides australiense Ben110</name>
    <dbReference type="NCBI Taxonomy" id="1193182"/>
    <lineage>
        <taxon>Bacteria</taxon>
        <taxon>Bacillati</taxon>
        <taxon>Actinomycetota</taxon>
        <taxon>Actinomycetes</taxon>
        <taxon>Micrococcales</taxon>
        <taxon>Intrasporangiaceae</taxon>
        <taxon>Nostocoides</taxon>
    </lineage>
</organism>
<keyword evidence="1" id="KW-0285">Flavoprotein</keyword>
<dbReference type="EMBL" id="CAJA01000017">
    <property type="protein sequence ID" value="CCH71847.1"/>
    <property type="molecule type" value="Genomic_DNA"/>
</dbReference>
<evidence type="ECO:0000259" key="5">
    <source>
        <dbReference type="Pfam" id="PF00881"/>
    </source>
</evidence>
<dbReference type="InterPro" id="IPR000415">
    <property type="entry name" value="Nitroreductase-like"/>
</dbReference>
<evidence type="ECO:0000256" key="3">
    <source>
        <dbReference type="ARBA" id="ARBA00023002"/>
    </source>
</evidence>
<dbReference type="PANTHER" id="PTHR23026:SF90">
    <property type="entry name" value="IODOTYROSINE DEIODINASE 1"/>
    <property type="match status" value="1"/>
</dbReference>
<evidence type="ECO:0000313" key="6">
    <source>
        <dbReference type="EMBL" id="CCH71847.1"/>
    </source>
</evidence>
<keyword evidence="2" id="KW-0288">FMN</keyword>
<dbReference type="AlphaFoldDB" id="W6JSZ9"/>
<name>W6JSZ9_9MICO</name>
<proteinExistence type="predicted"/>
<keyword evidence="7" id="KW-1185">Reference proteome</keyword>
<dbReference type="Gene3D" id="3.40.109.10">
    <property type="entry name" value="NADH Oxidase"/>
    <property type="match status" value="1"/>
</dbReference>
<dbReference type="STRING" id="1193182.BN11_1130002"/>
<dbReference type="InterPro" id="IPR050627">
    <property type="entry name" value="Nitroreductase/BluB"/>
</dbReference>
<dbReference type="CDD" id="cd02062">
    <property type="entry name" value="Nitro_FMN_reductase"/>
    <property type="match status" value="1"/>
</dbReference>